<dbReference type="Proteomes" id="UP001164250">
    <property type="component" value="Chromosome 13"/>
</dbReference>
<reference evidence="2" key="1">
    <citation type="journal article" date="2023" name="G3 (Bethesda)">
        <title>Genome assembly and association tests identify interacting loci associated with vigor, precocity, and sex in interspecific pistachio rootstocks.</title>
        <authorList>
            <person name="Palmer W."/>
            <person name="Jacygrad E."/>
            <person name="Sagayaradj S."/>
            <person name="Cavanaugh K."/>
            <person name="Han R."/>
            <person name="Bertier L."/>
            <person name="Beede B."/>
            <person name="Kafkas S."/>
            <person name="Golino D."/>
            <person name="Preece J."/>
            <person name="Michelmore R."/>
        </authorList>
    </citation>
    <scope>NUCLEOTIDE SEQUENCE [LARGE SCALE GENOMIC DNA]</scope>
</reference>
<sequence length="36" mass="4115">MPKTRSRNSEDERLKLLSTPFEARLEKALEIGVAEV</sequence>
<name>A0ACC0ZZN4_9ROSI</name>
<keyword evidence="2" id="KW-1185">Reference proteome</keyword>
<protein>
    <submittedName>
        <fullName evidence="1">Uncharacterized protein</fullName>
    </submittedName>
</protein>
<dbReference type="EMBL" id="CM047909">
    <property type="protein sequence ID" value="KAJ0080022.1"/>
    <property type="molecule type" value="Genomic_DNA"/>
</dbReference>
<evidence type="ECO:0000313" key="2">
    <source>
        <dbReference type="Proteomes" id="UP001164250"/>
    </source>
</evidence>
<evidence type="ECO:0000313" key="1">
    <source>
        <dbReference type="EMBL" id="KAJ0080022.1"/>
    </source>
</evidence>
<proteinExistence type="predicted"/>
<gene>
    <name evidence="1" type="ORF">Patl1_23147</name>
</gene>
<comment type="caution">
    <text evidence="1">The sequence shown here is derived from an EMBL/GenBank/DDBJ whole genome shotgun (WGS) entry which is preliminary data.</text>
</comment>
<organism evidence="1 2">
    <name type="scientific">Pistacia atlantica</name>
    <dbReference type="NCBI Taxonomy" id="434234"/>
    <lineage>
        <taxon>Eukaryota</taxon>
        <taxon>Viridiplantae</taxon>
        <taxon>Streptophyta</taxon>
        <taxon>Embryophyta</taxon>
        <taxon>Tracheophyta</taxon>
        <taxon>Spermatophyta</taxon>
        <taxon>Magnoliopsida</taxon>
        <taxon>eudicotyledons</taxon>
        <taxon>Gunneridae</taxon>
        <taxon>Pentapetalae</taxon>
        <taxon>rosids</taxon>
        <taxon>malvids</taxon>
        <taxon>Sapindales</taxon>
        <taxon>Anacardiaceae</taxon>
        <taxon>Pistacia</taxon>
    </lineage>
</organism>
<accession>A0ACC0ZZN4</accession>